<accession>A0A8R1UWA6</accession>
<accession>A0A2A6D291</accession>
<evidence type="ECO:0000313" key="3">
    <source>
        <dbReference type="Proteomes" id="UP000005239"/>
    </source>
</evidence>
<reference evidence="2" key="2">
    <citation type="submission" date="2022-06" db="UniProtKB">
        <authorList>
            <consortium name="EnsemblMetazoa"/>
        </authorList>
    </citation>
    <scope>IDENTIFICATION</scope>
    <source>
        <strain evidence="2">PS312</strain>
    </source>
</reference>
<feature type="region of interest" description="Disordered" evidence="1">
    <location>
        <begin position="1"/>
        <end position="21"/>
    </location>
</feature>
<gene>
    <name evidence="2" type="primary">WBGene00280764</name>
</gene>
<evidence type="ECO:0000313" key="2">
    <source>
        <dbReference type="EnsemblMetazoa" id="PPA42395.1"/>
    </source>
</evidence>
<keyword evidence="3" id="KW-1185">Reference proteome</keyword>
<dbReference type="Proteomes" id="UP000005239">
    <property type="component" value="Unassembled WGS sequence"/>
</dbReference>
<feature type="compositionally biased region" description="Basic and acidic residues" evidence="1">
    <location>
        <begin position="1"/>
        <end position="19"/>
    </location>
</feature>
<dbReference type="AlphaFoldDB" id="A0A2A6D291"/>
<name>A0A2A6D291_PRIPA</name>
<organism evidence="2 3">
    <name type="scientific">Pristionchus pacificus</name>
    <name type="common">Parasitic nematode worm</name>
    <dbReference type="NCBI Taxonomy" id="54126"/>
    <lineage>
        <taxon>Eukaryota</taxon>
        <taxon>Metazoa</taxon>
        <taxon>Ecdysozoa</taxon>
        <taxon>Nematoda</taxon>
        <taxon>Chromadorea</taxon>
        <taxon>Rhabditida</taxon>
        <taxon>Rhabditina</taxon>
        <taxon>Diplogasteromorpha</taxon>
        <taxon>Diplogasteroidea</taxon>
        <taxon>Neodiplogasteridae</taxon>
        <taxon>Pristionchus</taxon>
    </lineage>
</organism>
<sequence length="118" mass="13471">MNRLEIEREDPEKKKREGQGETIHSHVNVSFSTTSSDYVYVVISVRLFSNPSNFNSKTFWSLPLDYITLSDLSVLERSIIEWGVNKSSLREFSPLVAAPSETSTLSFITALSSFYQRE</sequence>
<dbReference type="EnsemblMetazoa" id="PPA42395.1">
    <property type="protein sequence ID" value="PPA42395.1"/>
    <property type="gene ID" value="WBGene00280764"/>
</dbReference>
<reference evidence="3" key="1">
    <citation type="journal article" date="2008" name="Nat. Genet.">
        <title>The Pristionchus pacificus genome provides a unique perspective on nematode lifestyle and parasitism.</title>
        <authorList>
            <person name="Dieterich C."/>
            <person name="Clifton S.W."/>
            <person name="Schuster L.N."/>
            <person name="Chinwalla A."/>
            <person name="Delehaunty K."/>
            <person name="Dinkelacker I."/>
            <person name="Fulton L."/>
            <person name="Fulton R."/>
            <person name="Godfrey J."/>
            <person name="Minx P."/>
            <person name="Mitreva M."/>
            <person name="Roeseler W."/>
            <person name="Tian H."/>
            <person name="Witte H."/>
            <person name="Yang S.P."/>
            <person name="Wilson R.K."/>
            <person name="Sommer R.J."/>
        </authorList>
    </citation>
    <scope>NUCLEOTIDE SEQUENCE [LARGE SCALE GENOMIC DNA]</scope>
    <source>
        <strain evidence="3">PS312</strain>
    </source>
</reference>
<protein>
    <submittedName>
        <fullName evidence="2">Uncharacterized protein</fullName>
    </submittedName>
</protein>
<evidence type="ECO:0000256" key="1">
    <source>
        <dbReference type="SAM" id="MobiDB-lite"/>
    </source>
</evidence>
<proteinExistence type="predicted"/>